<dbReference type="Proteomes" id="UP000226437">
    <property type="component" value="Unassembled WGS sequence"/>
</dbReference>
<evidence type="ECO:0000313" key="1">
    <source>
        <dbReference type="EMBL" id="PHK99359.1"/>
    </source>
</evidence>
<dbReference type="EMBL" id="PDLO01000002">
    <property type="protein sequence ID" value="PHK99359.1"/>
    <property type="molecule type" value="Genomic_DNA"/>
</dbReference>
<protein>
    <submittedName>
        <fullName evidence="1">Uncharacterized protein</fullName>
    </submittedName>
</protein>
<comment type="caution">
    <text evidence="1">The sequence shown here is derived from an EMBL/GenBank/DDBJ whole genome shotgun (WGS) entry which is preliminary data.</text>
</comment>
<keyword evidence="2" id="KW-1185">Reference proteome</keyword>
<reference evidence="1 2" key="1">
    <citation type="submission" date="2017-10" db="EMBL/GenBank/DDBJ databases">
        <title>The draft genome sequence of Lewinella marina KCTC 32374.</title>
        <authorList>
            <person name="Wang K."/>
        </authorList>
    </citation>
    <scope>NUCLEOTIDE SEQUENCE [LARGE SCALE GENOMIC DNA]</scope>
    <source>
        <strain evidence="1 2">MKG-38</strain>
    </source>
</reference>
<evidence type="ECO:0000313" key="2">
    <source>
        <dbReference type="Proteomes" id="UP000226437"/>
    </source>
</evidence>
<name>A0A2G0CHA6_9BACT</name>
<sequence>MELATPSELGHQFARLYRKWKEVAARDRSDLNHFKEPGTDWTNEQLRAIYELEVNCRALAYRRLASFFLRLAGENVVKAFDPKSGELIVPETGEVFATNLPEGIEARHVTHPPLDYVGRWRLMEEYSHPDLKLRLRNAWRRGEAAGEIGLEWPTPPTHFVTYLEELTQSEAPHLYLEGICGEDAEVALDYLQGELSARHWNLLAGGEPRETILPWHLSWEAVPEDYRPPLDDIERTKHLQALTALEATKRRVGVETWDRVAEIIRANWNLYPDNAKWSGISEQAILAGQCAHWKEVLAKYEDRPEVVEEQVAEFLSRWEQLLQQQQQIAHEKEVADNTPRDTKKVRDSGIVTQQREAEIARRNADHTYFMYSVYRDFLNDYLRAVGGATTKLQQPEESNGLLAYFDRITLNKVETALTELRWITENGKWLKKKNRLPILWDVIRMKGLFMGPTPTVQEFCPVAATHFHTNISDGSSRMPLYSLEDQKEDRVELHSAL</sequence>
<dbReference type="AlphaFoldDB" id="A0A2G0CHA6"/>
<organism evidence="1 2">
    <name type="scientific">Neolewinella marina</name>
    <dbReference type="NCBI Taxonomy" id="438751"/>
    <lineage>
        <taxon>Bacteria</taxon>
        <taxon>Pseudomonadati</taxon>
        <taxon>Bacteroidota</taxon>
        <taxon>Saprospiria</taxon>
        <taxon>Saprospirales</taxon>
        <taxon>Lewinellaceae</taxon>
        <taxon>Neolewinella</taxon>
    </lineage>
</organism>
<proteinExistence type="predicted"/>
<gene>
    <name evidence="1" type="ORF">CGL56_07870</name>
</gene>
<accession>A0A2G0CHA6</accession>